<accession>A0A2T4GWZ6</accession>
<evidence type="ECO:0000313" key="2">
    <source>
        <dbReference type="Proteomes" id="UP000241587"/>
    </source>
</evidence>
<evidence type="ECO:0000313" key="1">
    <source>
        <dbReference type="EMBL" id="PTD08077.1"/>
    </source>
</evidence>
<keyword evidence="2" id="KW-1185">Reference proteome</keyword>
<dbReference type="AlphaFoldDB" id="A0A2T4GWZ6"/>
<sequence length="90" mass="9913">MGSSQANAEHPLQSSLVFGDIPATIKGGKGQQPNAYGLYHPTSNHPSSNFFSTHWVIPLLSLPTFARPKIFRFDIRCLIDPPTSEVFQTT</sequence>
<dbReference type="EMBL" id="PVEM01000006">
    <property type="protein sequence ID" value="PTD08077.1"/>
    <property type="molecule type" value="Genomic_DNA"/>
</dbReference>
<proteinExistence type="predicted"/>
<protein>
    <submittedName>
        <fullName evidence="1">Uncharacterized protein</fullName>
    </submittedName>
</protein>
<dbReference type="Proteomes" id="UP000241587">
    <property type="component" value="Unassembled WGS sequence"/>
</dbReference>
<gene>
    <name evidence="1" type="ORF">FCULG_00006010</name>
</gene>
<organism evidence="1 2">
    <name type="scientific">Fusarium culmorum</name>
    <dbReference type="NCBI Taxonomy" id="5516"/>
    <lineage>
        <taxon>Eukaryota</taxon>
        <taxon>Fungi</taxon>
        <taxon>Dikarya</taxon>
        <taxon>Ascomycota</taxon>
        <taxon>Pezizomycotina</taxon>
        <taxon>Sordariomycetes</taxon>
        <taxon>Hypocreomycetidae</taxon>
        <taxon>Hypocreales</taxon>
        <taxon>Nectriaceae</taxon>
        <taxon>Fusarium</taxon>
    </lineage>
</organism>
<comment type="caution">
    <text evidence="1">The sequence shown here is derived from an EMBL/GenBank/DDBJ whole genome shotgun (WGS) entry which is preliminary data.</text>
</comment>
<reference evidence="1 2" key="1">
    <citation type="submission" date="2018-02" db="EMBL/GenBank/DDBJ databases">
        <title>Fusarium culmorum secondary metabolites in fungal-bacterial-plant interactions.</title>
        <authorList>
            <person name="Schmidt R."/>
        </authorList>
    </citation>
    <scope>NUCLEOTIDE SEQUENCE [LARGE SCALE GENOMIC DNA]</scope>
    <source>
        <strain evidence="1 2">PV</strain>
    </source>
</reference>
<name>A0A2T4GWZ6_FUSCU</name>